<dbReference type="InterPro" id="IPR051532">
    <property type="entry name" value="Ester_Hydrolysis_Enzymes"/>
</dbReference>
<dbReference type="AlphaFoldDB" id="A0A831PHY9"/>
<dbReference type="InterPro" id="IPR006311">
    <property type="entry name" value="TAT_signal"/>
</dbReference>
<dbReference type="GO" id="GO:0004622">
    <property type="term" value="F:phosphatidylcholine lysophospholipase activity"/>
    <property type="evidence" value="ECO:0007669"/>
    <property type="project" value="TreeGrafter"/>
</dbReference>
<dbReference type="EMBL" id="DSDK01000033">
    <property type="protein sequence ID" value="HDR50104.1"/>
    <property type="molecule type" value="Genomic_DNA"/>
</dbReference>
<dbReference type="InterPro" id="IPR013830">
    <property type="entry name" value="SGNH_hydro"/>
</dbReference>
<organism evidence="2">
    <name type="scientific">Mariniphaga anaerophila</name>
    <dbReference type="NCBI Taxonomy" id="1484053"/>
    <lineage>
        <taxon>Bacteria</taxon>
        <taxon>Pseudomonadati</taxon>
        <taxon>Bacteroidota</taxon>
        <taxon>Bacteroidia</taxon>
        <taxon>Marinilabiliales</taxon>
        <taxon>Prolixibacteraceae</taxon>
        <taxon>Mariniphaga</taxon>
    </lineage>
</organism>
<dbReference type="Proteomes" id="UP000886047">
    <property type="component" value="Unassembled WGS sequence"/>
</dbReference>
<dbReference type="InterPro" id="IPR019546">
    <property type="entry name" value="TAT_signal_bac_arc"/>
</dbReference>
<reference evidence="2" key="1">
    <citation type="journal article" date="2020" name="mSystems">
        <title>Genome- and Community-Level Interaction Insights into Carbon Utilization and Element Cycling Functions of Hydrothermarchaeota in Hydrothermal Sediment.</title>
        <authorList>
            <person name="Zhou Z."/>
            <person name="Liu Y."/>
            <person name="Xu W."/>
            <person name="Pan J."/>
            <person name="Luo Z.H."/>
            <person name="Li M."/>
        </authorList>
    </citation>
    <scope>NUCLEOTIDE SEQUENCE [LARGE SCALE GENOMIC DNA]</scope>
    <source>
        <strain evidence="2">SpSt-1217</strain>
    </source>
</reference>
<evidence type="ECO:0000259" key="1">
    <source>
        <dbReference type="Pfam" id="PF13472"/>
    </source>
</evidence>
<proteinExistence type="predicted"/>
<sequence length="254" mass="28364">MNFSRRQFLTRTAVGTAALTSIPAIVSASIAPANKKKSKKYSLFQKGNTVLFQGDSITDAGREKEKELPNNSRSFGSGYAFLAASALMNDLAELNLTLYNRGISGNKVFQLADRWQKDCLGLKPDVLSILIGVNDYWHKRNGKYDGTVEVYENDYRALLQRTKKELPDIKLVICQPFYVLNTSAVDETWVEPMKDYQAAAKKLAGEFDALWVPFQEVFDEAVNYAPGTYWTGDGVHPSMAGAQLMAEAWLRVVE</sequence>
<dbReference type="Gene3D" id="3.40.50.1110">
    <property type="entry name" value="SGNH hydrolase"/>
    <property type="match status" value="1"/>
</dbReference>
<dbReference type="Pfam" id="PF13472">
    <property type="entry name" value="Lipase_GDSL_2"/>
    <property type="match status" value="1"/>
</dbReference>
<dbReference type="NCBIfam" id="TIGR01409">
    <property type="entry name" value="TAT_signal_seq"/>
    <property type="match status" value="1"/>
</dbReference>
<name>A0A831PHY9_9BACT</name>
<comment type="caution">
    <text evidence="2">The sequence shown here is derived from an EMBL/GenBank/DDBJ whole genome shotgun (WGS) entry which is preliminary data.</text>
</comment>
<gene>
    <name evidence="2" type="ORF">ENN90_00585</name>
</gene>
<dbReference type="SUPFAM" id="SSF52266">
    <property type="entry name" value="SGNH hydrolase"/>
    <property type="match status" value="1"/>
</dbReference>
<protein>
    <submittedName>
        <fullName evidence="2">Twin-arginine translocation signal domain-containing protein</fullName>
    </submittedName>
</protein>
<evidence type="ECO:0000313" key="2">
    <source>
        <dbReference type="EMBL" id="HDR50104.1"/>
    </source>
</evidence>
<feature type="domain" description="SGNH hydrolase-type esterase" evidence="1">
    <location>
        <begin position="54"/>
        <end position="244"/>
    </location>
</feature>
<dbReference type="CDD" id="cd01834">
    <property type="entry name" value="SGNH_hydrolase_like_2"/>
    <property type="match status" value="1"/>
</dbReference>
<dbReference type="PANTHER" id="PTHR30383:SF5">
    <property type="entry name" value="SGNH HYDROLASE-TYPE ESTERASE DOMAIN-CONTAINING PROTEIN"/>
    <property type="match status" value="1"/>
</dbReference>
<dbReference type="PANTHER" id="PTHR30383">
    <property type="entry name" value="THIOESTERASE 1/PROTEASE 1/LYSOPHOSPHOLIPASE L1"/>
    <property type="match status" value="1"/>
</dbReference>
<dbReference type="PROSITE" id="PS51318">
    <property type="entry name" value="TAT"/>
    <property type="match status" value="1"/>
</dbReference>
<accession>A0A831PHY9</accession>
<dbReference type="InterPro" id="IPR036514">
    <property type="entry name" value="SGNH_hydro_sf"/>
</dbReference>